<evidence type="ECO:0000313" key="4">
    <source>
        <dbReference type="Proteomes" id="UP000827429"/>
    </source>
</evidence>
<dbReference type="GeneID" id="75691362"/>
<name>A0AAE7RZC8_9CAUD</name>
<feature type="coiled-coil region" evidence="1">
    <location>
        <begin position="1623"/>
        <end position="1650"/>
    </location>
</feature>
<keyword evidence="4" id="KW-1185">Reference proteome</keyword>
<accession>A0AAE7RZC8</accession>
<sequence length="4364" mass="496095">MDCSTVIINNDALNRKLATEVGQGTKSYNALFAVTQENGFKKYLVDNNIDYTNMDELYKAIIAYKANFTRSIGDIINNEAKEKNQGFSSYVARVDAINYLANVANVIYFNDLFSGRNSIKTYNKLHNRLYEVIVDNFIATARNYYANVDTEVGNTIQSFMSNKSPRSQILGYLNNVINTTPLKNHYNMIMLLQDKAFFNEVANHKQVASIINRLDDTSDDDTVDSDSKDFYETGELNADAVDATDNQLEQLTNTLGVITNYEGHIDEIVKVFLNTIPKLENTTINATAKGNNRFYRKVNENVGTLEYEDADFLKALLYTKVRNDNFDVFMDSLEEVANNVKGAESLIYIKQYLKENPQFAYKFRMIFNRPIPNKTETYIDSKGNPRTNVTNLSAHPADVIFNKLDNTVRNISIPKAKKAISQLDELLDFTKNNITYGDTTEEEFVYKIYKIAKLVIPNITVDAIKQYARGENQTISNLRKPKLYNKFINNLVNTFETSRDFNVTKSKYLKATPQERAIFDAQKGSFFEPIDILALRSFANDLNKYLATSVSLNSRNPEGNLQSDVLNRNYVLTFNQILDSEEACRAFAEQKFKSTDYNYSNILIEKVDNDGNLVPGLFRKVGNQYELTSYGKELMRVSFFNGANDRRDYSPYIYKTMTKGDYLMSNFLEFIAAKEESITFNGKDHKVRFANLFLSIPSDAGNQFMFKAPIINMDGLFQDTDNGRTFNVNHPIFASFRNIIYQEILDAYNIYAYIFEASNNPGYTFEFVNGAPVISSTYDEKLMYENYEVADYKETVDGKTKTYKGAFHIDETTGEYILHGRGTRLSELDTEYADLSLYDNLLGNGKVIDILYGQIGDTGIQVINGQVILNNKQVAAINDAISQYIDSYLTNAYESLKEEFLTYMEAINENAKKVIINKPKIQEFLLNAVIHQRNLDDLFNGKSKYYKNSGDILKRLKEVQGSGAPFGNSNIRVNDTNLATAPKIKFEAGGRQFEVGSSFNAVTVLNTKRAATQETIDRIKAQLKKAGVPEARREELLDAYRGKEKVNDAQSYITFDEFIRRVYIAGEYNKYKNVIEALLSDKPLEEIDFDALNKIQVQKNFYYTLHYDAARNREVPLQIKNAEYVLIPKLIKGTEFEAIYNAMKAAGIDQLNTVETSKAAKNRLIELWDSSTGELTDAKLQRFIADADKYKEPYQYTYLYRQQEVPSHLKDKENKIGIQVYKKLLDNIPNDTTGRALKQRVFRNIVSNINTSFANACTLLNIPLDSNGNLQFDEQGNILGLNYERLLKLARENAARNGADKNTLDFLTTDENGNPRYPMYLNSISNKIENLVNGIFNREITRQRMPGWHAAQVADFGFGGWKTTKDTATDDKLAYRKIGKYNDNDVYYAEIKLPRWSKELDGVNIEDVSEDARTMIGYRIPTEGKQSIIIMRVVEFLPDVSDSTVVLPENWVHQSGSDYDVDSVYAMTFGLTKGKDGKVTVYNDKKFHLDAERYSEESKIGYINYVLSNIDKIARRKIRDYVDKAALTKDEIKAQSNAEREKLNADYYEAVKARIDSMYKSVDGIWKSAKNSKNPNVKEDLYKIATTIGNKPKNVKTSDYVAGVLTRLYELKMSGTIAEIEALDNVQLVFEQLQQEMDAQSDANIEHSQKLSEALQDVFSQAREQQFNEAQKSAREAQMMSYDKWFSADKADRVDVRNRNNDLLDAFISILHLDSAVEENVGTSNFKVLDEFNKAWRKRVDTASQYVINPNRVGSHDFLTQLNWHEAASAGRTLKGISVNLDTLASIGNVTRMTAHKTIPVIYSLSELKKYYKDEAAIKARFNAKGEDNVTIDGDKVIIRHNKLGWSTDNKNIHGALITSYTSQTTAYILDVMKADAVRNLNRYTFVAFKTMTIAGIDFDTALSMLYQPIMDKLVRNVNENQGFGVKSGLDPLVTTFVDLAKANGIETSNSINAVISALDTKFGDEIERIYGDRHNPPINIEMNRKRVDNKLSPVEESIHDYVALKQFYNIRTLGNIINSHLSIMTTDKYGAKQTFYMNNKVFTDINRLINSSNKLYSFNEETGDETGLLESMFPGIENGIEAFAKSDVMQSTYPILANYLQKSTVLSVKVASAFNDTASEQFVQRVNVLGDLTSNGRLTEEQYKDYSAWLVSRSYLANAGYTALTSPITVDYQTGMFGIDKVMTTNDGYAIREMELARIAGIGFNNEAVDNLVINDITNPTQEEIDAFNRLTPAQKIIWIQQNFGEDIGIFRHFDVNTFNDNTFRRQGYTGQQIRLNQGNNNINTVHNDFNIAWSSNNPIIKLALADLVKYAYVLEGNLFRYGAVTRAIPVTVLNAFNQGGLNIADDAKVGMDNWRVSPSTGQVSVRLALGYVRQNLDSFRTQFANIGRLIAKNKDKEAALRRSIYYTKDSSKIVINLNNIGEDMTPAEFNELLTYGNLINEDGSPKTVIRLTYGGVTRTYTGIYDDGVIVYHPLSRLSTIDVNKTVEKSIIKDNNIYPAIDEVIHNATENKLAKHFDLLMQQMDESDIVTVETNAAVENVIANNDFYENPAPVVVNPGFIGTVNFVARDGYTYIATRMNNEIAAAITDKNDQNSVDYARVLKEYPNRNLEEDYQLHRVVVHKPTILYSAISDGDPIVDRFKRVNAYIGRRAQNGDKIAASVMRTFHNANLNNIDANAIASNMPLNAVAVANYFKAVYSELNGRINNFMVDVNGNSIAIDDPAVIEAVIAVKRNIKQVLANTDFVNNVGAEINISTTPRRGYDNELIAAYNKVVELINNGKINLDNFQAAFKDYINLPASELSELGNNIIGSVQNVIAEVENDTIKNDFFNIINTVNTLRSRFSMFKDLPVTGADDATIEAINTIKEILTKLENNVAVNKARDNWFIRFYEVTSNNPMLKERMMDIFTNYGDTSFLDLWLQDVHFNRNTIVQTVIKEVDKHLKEAEIKGRNEAVEFASQMKAIKERAAKAGQSVNYNRMIKNGRFVQAYDRKLDEDYLTLDKAYTNAVASTQSTTSVEALWAKHKKDRFMAKTTISKFKPMVYLLDENGKIDGVIDPDKLTPDEKKQYKAVLDAGITLTYEDALLTMEENMLTKYPDIYSRYKELLLEQQDVLLKTANGQYSEEQNNKLKVIYRKIAYLTSDFTDDNELKPANELSASRALSEYVYNIAKIKEAYFERKAKIGFQEQLEEALSTIERIEVRNDSGELLIDRESLMKNAEYRKAKEWLINNATYTIDKEFTKSLNDAYAELKDARKPGSIFATAVKANNARDAYGIINGNLFNEKEVADIRHEALFGYNINQRSGLPYAGIIRPVRINDIVYLPAFYNKLKSNRKQPAEEIEDTEAINTILKKAWDNKGAFNFRQGAHSLTIQDLNNVLLLLEDLGLVRGKGSKAVAEFIEEECEVVIDEDRFKNDRIDAQSNGAEFYNKWKEIFTNGQDVNGDLIPNTTFYGTIRPKDIDKWKDIKRTNALQFIKKHTRTVTTEYYNEAYRAAQAKGNEEFIKWYKENHIYNPYAHIYEPIRIWTTTEYIDDNGVKVKPKWSPKIHQSENIADEKLLNPEYKSNSRNYKQGSGYDNADFAALNQYEKEAIDLMYKTMLRHAYTDNNKYYVNAGYLPSIATGKKFNMAEIGKEALAFMGFSANVPTDLNWKNDNEISFDNDYLMPNPMLRRVIDPNAKKKQQLPRYRDDNNGETQADYIVRRNNARYANLEIDADNEKYSAENIDTDWDKVFDSFIKTSANHDATQSIKHILYAATDALSQHKSYETKSFGRNLIVDKDLSDEDHITYKTVSNSNTISQLKDYIRRRVFQQYKNSSNPTLLRLAGTMQNIAGTKYMTANVTGGIANILTGHTNIGMERLAREYFNEGEYARGAAIYFGGTISYFAGMYSDKATSLQDGIIKVANIIDYDRINLIESAAGVREALKRFRGSLFAAQSIGEHHMQNSVLFAMMQSHRLVQTNDGEWKIMSKEAYAREGFERALLNVLTDEQISEYNAAKERIRSSEEERFKANTFKINLVTNFVKTLSKAQQSEFIKERKKVRAEYNKAFADKWDNIYSQFELRDGYAEIKADSALTYNEFAGFVNKVINVNKTIHGVYDKIGAAKIENNWWGGMVTQFHKHLYPGFKKRYRWNAYYDESLDTIQKGAYKSLADFLAIPFKEAREANKNSEKTNALIGLQNFLKSFVNFAANFHTNYMLLPENEQANIRRTYADFLWTMAAFAGVVALTALAGGDDDDEEAIWYNLLMYNADRLASEAQAFTPWGAVAESDKLWSSPSASFTGIKDAFKVASIMVNAIGDGELLEEYKSGQYAHRTKLEVFMLRNIPVVRGINRLIELPNNNNYYKLGQNMIGVFDAKSLGEQLRD</sequence>
<evidence type="ECO:0000256" key="2">
    <source>
        <dbReference type="SAM" id="MobiDB-lite"/>
    </source>
</evidence>
<dbReference type="EMBL" id="MZ130476">
    <property type="protein sequence ID" value="QWM89242.1"/>
    <property type="molecule type" value="Genomic_DNA"/>
</dbReference>
<keyword evidence="1" id="KW-0175">Coiled coil</keyword>
<dbReference type="Proteomes" id="UP000827429">
    <property type="component" value="Segment"/>
</dbReference>
<feature type="region of interest" description="Disordered" evidence="2">
    <location>
        <begin position="3675"/>
        <end position="3694"/>
    </location>
</feature>
<reference evidence="3 4" key="1">
    <citation type="submission" date="2021-04" db="EMBL/GenBank/DDBJ databases">
        <authorList>
            <person name="Shkoporov A.N."/>
            <person name="Stockdale S.R."/>
            <person name="Guerin E."/>
            <person name="Ross R.P."/>
            <person name="Hill C."/>
        </authorList>
    </citation>
    <scope>NUCLEOTIDE SEQUENCE [LARGE SCALE GENOMIC DNA]</scope>
    <source>
        <strain evidence="4">cr123_1</strain>
    </source>
</reference>
<organism evidence="3 4">
    <name type="scientific">uncultured phage cr123_1</name>
    <dbReference type="NCBI Taxonomy" id="2986401"/>
    <lineage>
        <taxon>Viruses</taxon>
        <taxon>Duplodnaviria</taxon>
        <taxon>Heunggongvirae</taxon>
        <taxon>Uroviricota</taxon>
        <taxon>Caudoviricetes</taxon>
        <taxon>Crassvirales</taxon>
        <taxon>Intestiviridae</taxon>
        <taxon>Crudevirinae</taxon>
        <taxon>Delmidovirus</taxon>
        <taxon>Delmidovirus copri</taxon>
    </lineage>
</organism>
<dbReference type="RefSeq" id="YP_010358814.1">
    <property type="nucleotide sequence ID" value="NC_062766.1"/>
</dbReference>
<gene>
    <name evidence="3" type="primary">gp_15343</name>
</gene>
<protein>
    <submittedName>
        <fullName evidence="3">Uncharacterized protein</fullName>
    </submittedName>
</protein>
<evidence type="ECO:0000256" key="1">
    <source>
        <dbReference type="SAM" id="Coils"/>
    </source>
</evidence>
<evidence type="ECO:0000313" key="3">
    <source>
        <dbReference type="EMBL" id="QWM89242.1"/>
    </source>
</evidence>
<dbReference type="KEGG" id="vg:75691362"/>
<proteinExistence type="predicted"/>